<name>A0ABV6GKQ9_9BACI</name>
<comment type="subcellular location">
    <subcellularLocation>
        <location evidence="1">Cell membrane</location>
        <topology evidence="1">Multi-pass membrane protein</topology>
    </subcellularLocation>
</comment>
<dbReference type="CDD" id="cd13124">
    <property type="entry name" value="MATE_SpoVB_like"/>
    <property type="match status" value="1"/>
</dbReference>
<feature type="transmembrane region" description="Helical" evidence="6">
    <location>
        <begin position="12"/>
        <end position="32"/>
    </location>
</feature>
<feature type="transmembrane region" description="Helical" evidence="6">
    <location>
        <begin position="290"/>
        <end position="310"/>
    </location>
</feature>
<feature type="transmembrane region" description="Helical" evidence="6">
    <location>
        <begin position="234"/>
        <end position="258"/>
    </location>
</feature>
<feature type="transmembrane region" description="Helical" evidence="6">
    <location>
        <begin position="485"/>
        <end position="510"/>
    </location>
</feature>
<dbReference type="RefSeq" id="WP_378938343.1">
    <property type="nucleotide sequence ID" value="NZ_JBHLVO010000032.1"/>
</dbReference>
<feature type="transmembrane region" description="Helical" evidence="6">
    <location>
        <begin position="362"/>
        <end position="384"/>
    </location>
</feature>
<dbReference type="Proteomes" id="UP001589854">
    <property type="component" value="Unassembled WGS sequence"/>
</dbReference>
<dbReference type="PANTHER" id="PTHR30250">
    <property type="entry name" value="PST FAMILY PREDICTED COLANIC ACID TRANSPORTER"/>
    <property type="match status" value="1"/>
</dbReference>
<accession>A0ABV6GKQ9</accession>
<feature type="transmembrane region" description="Helical" evidence="6">
    <location>
        <begin position="95"/>
        <end position="120"/>
    </location>
</feature>
<feature type="transmembrane region" description="Helical" evidence="6">
    <location>
        <begin position="391"/>
        <end position="412"/>
    </location>
</feature>
<feature type="transmembrane region" description="Helical" evidence="6">
    <location>
        <begin position="52"/>
        <end position="74"/>
    </location>
</feature>
<protein>
    <submittedName>
        <fullName evidence="7">Oligosaccharide flippase family protein</fullName>
    </submittedName>
</protein>
<sequence>MNSEKQSAHLILQGAILLTIAGLLTKILSAAYRIPYQNIVGDIGFYIYQQIYPFYGMAVMFATTGFPVIISKLLTDYNVEKNDSIRSKVLTVTMLFLVVVGIMMFIILFLGAEIIAKIMGDPPLKILIQVISFSFLLVPFISFFRGYFQGNQQMYPTAISQVAEQGIRVGSILVISYILIQNGYTLYEAGAGALFGSLTGGLTALALLAFFWFKTNQHVTFKWSLTANVQSTDIIMTLLKYSFTIGFSSLLLILIQLIDSLHLYSLLVSNGVNETVAKESKGVYDRGQPLIQLGTVVATSFALSLVPIIAKAKKENNEEFIHKKVNLSLKICIVFGVAATVGLIAIIKPTNVMLFMDQSGNLVLSILSLSILFTSLSLTLTAILQGLGHTVYPALAVTVGLLVKFVLNLMLIPFMETVGAAISTVLAYFSVVVVLIIIIRKKKYRLRNSKSIKKIAIAVFVMLTYLVLSTTFLEFFLNSNDRGQAAFIALSGVTIGGICYLFLIVALGVFTNEELVDLPFGSKLLLFLTKLKWGK</sequence>
<feature type="transmembrane region" description="Helical" evidence="6">
    <location>
        <begin position="418"/>
        <end position="439"/>
    </location>
</feature>
<feature type="transmembrane region" description="Helical" evidence="6">
    <location>
        <begin position="451"/>
        <end position="473"/>
    </location>
</feature>
<feature type="transmembrane region" description="Helical" evidence="6">
    <location>
        <begin position="193"/>
        <end position="213"/>
    </location>
</feature>
<dbReference type="PANTHER" id="PTHR30250:SF29">
    <property type="entry name" value="POLYSACCHARIDE BIOSYNTHESIS PROTEIN C-TERMINAL DOMAIN-CONTAINING PROTEIN"/>
    <property type="match status" value="1"/>
</dbReference>
<keyword evidence="5 6" id="KW-0472">Membrane</keyword>
<keyword evidence="3 6" id="KW-0812">Transmembrane</keyword>
<keyword evidence="2" id="KW-1003">Cell membrane</keyword>
<reference evidence="7 8" key="1">
    <citation type="submission" date="2024-09" db="EMBL/GenBank/DDBJ databases">
        <authorList>
            <person name="Sun Q."/>
            <person name="Mori K."/>
        </authorList>
    </citation>
    <scope>NUCLEOTIDE SEQUENCE [LARGE SCALE GENOMIC DNA]</scope>
    <source>
        <strain evidence="7 8">CCM 7228</strain>
    </source>
</reference>
<keyword evidence="4 6" id="KW-1133">Transmembrane helix</keyword>
<dbReference type="InterPro" id="IPR002797">
    <property type="entry name" value="Polysacc_synth"/>
</dbReference>
<evidence type="ECO:0000256" key="4">
    <source>
        <dbReference type="ARBA" id="ARBA00022989"/>
    </source>
</evidence>
<evidence type="ECO:0000256" key="1">
    <source>
        <dbReference type="ARBA" id="ARBA00004651"/>
    </source>
</evidence>
<proteinExistence type="predicted"/>
<evidence type="ECO:0000256" key="3">
    <source>
        <dbReference type="ARBA" id="ARBA00022692"/>
    </source>
</evidence>
<gene>
    <name evidence="7" type="ORF">ACFFIX_23255</name>
</gene>
<dbReference type="InterPro" id="IPR050833">
    <property type="entry name" value="Poly_Biosynth_Transport"/>
</dbReference>
<evidence type="ECO:0000256" key="2">
    <source>
        <dbReference type="ARBA" id="ARBA00022475"/>
    </source>
</evidence>
<evidence type="ECO:0000256" key="5">
    <source>
        <dbReference type="ARBA" id="ARBA00023136"/>
    </source>
</evidence>
<organism evidence="7 8">
    <name type="scientific">Metabacillus herbersteinensis</name>
    <dbReference type="NCBI Taxonomy" id="283816"/>
    <lineage>
        <taxon>Bacteria</taxon>
        <taxon>Bacillati</taxon>
        <taxon>Bacillota</taxon>
        <taxon>Bacilli</taxon>
        <taxon>Bacillales</taxon>
        <taxon>Bacillaceae</taxon>
        <taxon>Metabacillus</taxon>
    </lineage>
</organism>
<dbReference type="PIRSF" id="PIRSF038958">
    <property type="entry name" value="PG_synth_SpoVB"/>
    <property type="match status" value="1"/>
</dbReference>
<evidence type="ECO:0000313" key="7">
    <source>
        <dbReference type="EMBL" id="MFC0274271.1"/>
    </source>
</evidence>
<dbReference type="Pfam" id="PF01943">
    <property type="entry name" value="Polysacc_synt"/>
    <property type="match status" value="1"/>
</dbReference>
<feature type="transmembrane region" description="Helical" evidence="6">
    <location>
        <begin position="169"/>
        <end position="187"/>
    </location>
</feature>
<comment type="caution">
    <text evidence="7">The sequence shown here is derived from an EMBL/GenBank/DDBJ whole genome shotgun (WGS) entry which is preliminary data.</text>
</comment>
<feature type="transmembrane region" description="Helical" evidence="6">
    <location>
        <begin position="331"/>
        <end position="350"/>
    </location>
</feature>
<dbReference type="EMBL" id="JBHLVO010000032">
    <property type="protein sequence ID" value="MFC0274271.1"/>
    <property type="molecule type" value="Genomic_DNA"/>
</dbReference>
<keyword evidence="8" id="KW-1185">Reference proteome</keyword>
<evidence type="ECO:0000256" key="6">
    <source>
        <dbReference type="SAM" id="Phobius"/>
    </source>
</evidence>
<feature type="transmembrane region" description="Helical" evidence="6">
    <location>
        <begin position="126"/>
        <end position="148"/>
    </location>
</feature>
<evidence type="ECO:0000313" key="8">
    <source>
        <dbReference type="Proteomes" id="UP001589854"/>
    </source>
</evidence>
<dbReference type="InterPro" id="IPR024923">
    <property type="entry name" value="PG_synth_SpoVB"/>
</dbReference>